<keyword evidence="2" id="KW-1185">Reference proteome</keyword>
<proteinExistence type="predicted"/>
<reference evidence="1" key="2">
    <citation type="submission" date="2020-10" db="EMBL/GenBank/DDBJ databases">
        <authorList>
            <person name="Peck L.D."/>
            <person name="Nowell R.W."/>
            <person name="Flood J."/>
            <person name="Ryan M.J."/>
            <person name="Barraclough T.G."/>
        </authorList>
    </citation>
    <scope>NUCLEOTIDE SEQUENCE</scope>
    <source>
        <strain evidence="1">IMI 127659i</strain>
    </source>
</reference>
<evidence type="ECO:0000313" key="1">
    <source>
        <dbReference type="EMBL" id="KAG5740646.1"/>
    </source>
</evidence>
<evidence type="ECO:0000313" key="2">
    <source>
        <dbReference type="Proteomes" id="UP000750502"/>
    </source>
</evidence>
<gene>
    <name evidence="1" type="ORF">H9Q72_014639</name>
</gene>
<dbReference type="OrthoDB" id="5103110at2759"/>
<reference evidence="1" key="1">
    <citation type="journal article" date="2020" name="bioRxiv">
        <title>Historical genomics reveals the evolutionary mechanisms behind multiple outbreaks of the host-specific coffee wilt pathogen Fusarium xylarioides.</title>
        <authorList>
            <person name="Peck D."/>
            <person name="Nowell R.W."/>
            <person name="Flood J."/>
            <person name="Ryan M.J."/>
            <person name="Barraclough T.G."/>
        </authorList>
    </citation>
    <scope>NUCLEOTIDE SEQUENCE</scope>
    <source>
        <strain evidence="1">IMI 127659i</strain>
    </source>
</reference>
<dbReference type="Proteomes" id="UP000750502">
    <property type="component" value="Unassembled WGS sequence"/>
</dbReference>
<comment type="caution">
    <text evidence="1">The sequence shown here is derived from an EMBL/GenBank/DDBJ whole genome shotgun (WGS) entry which is preliminary data.</text>
</comment>
<name>A0A9P7HJC0_9HYPO</name>
<accession>A0A9P7HJC0</accession>
<protein>
    <submittedName>
        <fullName evidence="1">Uncharacterized protein</fullName>
    </submittedName>
</protein>
<feature type="non-terminal residue" evidence="1">
    <location>
        <position position="1"/>
    </location>
</feature>
<dbReference type="GO" id="GO:0003676">
    <property type="term" value="F:nucleic acid binding"/>
    <property type="evidence" value="ECO:0007669"/>
    <property type="project" value="InterPro"/>
</dbReference>
<dbReference type="EMBL" id="JADFTT010015500">
    <property type="protein sequence ID" value="KAG5740646.1"/>
    <property type="molecule type" value="Genomic_DNA"/>
</dbReference>
<organism evidence="1 2">
    <name type="scientific">Fusarium xylarioides</name>
    <dbReference type="NCBI Taxonomy" id="221167"/>
    <lineage>
        <taxon>Eukaryota</taxon>
        <taxon>Fungi</taxon>
        <taxon>Dikarya</taxon>
        <taxon>Ascomycota</taxon>
        <taxon>Pezizomycotina</taxon>
        <taxon>Sordariomycetes</taxon>
        <taxon>Hypocreomycetidae</taxon>
        <taxon>Hypocreales</taxon>
        <taxon>Nectriaceae</taxon>
        <taxon>Fusarium</taxon>
        <taxon>Fusarium fujikuroi species complex</taxon>
    </lineage>
</organism>
<sequence>KDLIRVHGCGGIGWDFKSVLHLYDISSNSNGKMTQTYYLDNILQPFVLKLRQEGRYFVLEEDNDSGHGPVKNNPVRS</sequence>
<dbReference type="Gene3D" id="3.30.420.10">
    <property type="entry name" value="Ribonuclease H-like superfamily/Ribonuclease H"/>
    <property type="match status" value="1"/>
</dbReference>
<dbReference type="AlphaFoldDB" id="A0A9P7HJC0"/>
<dbReference type="InterPro" id="IPR036397">
    <property type="entry name" value="RNaseH_sf"/>
</dbReference>